<reference evidence="8 9" key="1">
    <citation type="submission" date="2020-06" db="EMBL/GenBank/DDBJ databases">
        <authorList>
            <person name="Hwang Y.J."/>
        </authorList>
    </citation>
    <scope>NUCLEOTIDE SEQUENCE [LARGE SCALE GENOMIC DNA]</scope>
    <source>
        <strain evidence="8 9">KUDC8001</strain>
    </source>
</reference>
<keyword evidence="4" id="KW-0233">DNA recombination</keyword>
<evidence type="ECO:0000259" key="7">
    <source>
        <dbReference type="PROSITE" id="PS51900"/>
    </source>
</evidence>
<name>A0A7L7LDC7_9BACT</name>
<dbReference type="GO" id="GO:0006310">
    <property type="term" value="P:DNA recombination"/>
    <property type="evidence" value="ECO:0007669"/>
    <property type="project" value="UniProtKB-KW"/>
</dbReference>
<keyword evidence="9" id="KW-1185">Reference proteome</keyword>
<dbReference type="CDD" id="cd01185">
    <property type="entry name" value="INTN1_C_like"/>
    <property type="match status" value="1"/>
</dbReference>
<evidence type="ECO:0000259" key="6">
    <source>
        <dbReference type="PROSITE" id="PS51898"/>
    </source>
</evidence>
<dbReference type="InterPro" id="IPR044068">
    <property type="entry name" value="CB"/>
</dbReference>
<comment type="similarity">
    <text evidence="1">Belongs to the 'phage' integrase family.</text>
</comment>
<dbReference type="AlphaFoldDB" id="A0A7L7LDC7"/>
<dbReference type="PROSITE" id="PS51898">
    <property type="entry name" value="TYR_RECOMBINASE"/>
    <property type="match status" value="1"/>
</dbReference>
<protein>
    <submittedName>
        <fullName evidence="8">Site-specific integrase</fullName>
    </submittedName>
</protein>
<evidence type="ECO:0000256" key="2">
    <source>
        <dbReference type="ARBA" id="ARBA00022908"/>
    </source>
</evidence>
<dbReference type="InterPro" id="IPR013762">
    <property type="entry name" value="Integrase-like_cat_sf"/>
</dbReference>
<dbReference type="Gene3D" id="1.10.443.10">
    <property type="entry name" value="Intergrase catalytic core"/>
    <property type="match status" value="1"/>
</dbReference>
<dbReference type="PANTHER" id="PTHR30349">
    <property type="entry name" value="PHAGE INTEGRASE-RELATED"/>
    <property type="match status" value="1"/>
</dbReference>
<dbReference type="KEGG" id="add:HUW48_22030"/>
<dbReference type="InterPro" id="IPR035386">
    <property type="entry name" value="Arm-DNA-bind_5"/>
</dbReference>
<sequence length="411" mass="46951">MSAIVHTSIILDTRRVLKDGSYPVKLRLTHARQRKYFLTPYNLTEEDFAKVKSDKPRGKFKELEITFQAIEQRAIDILKKLEVFTFDAFEKKFYNVASKQDVLSSIREKVAALKKEGRPGTAETYASTLTSLAAYTKKKVLPFSVVNPEFLREYEQWMVGRGKSITTVGIYLRSLRSIFNDAIASGEVSQALYPFGKRKYLIPAGRNVKKALATTDIEKLFAYIPKHDAEARARDLWIFSYLCNGINIKDIARLKYKQLEPDRITFIRAKTERTSRQNIKVITAMRTPEVDQIIDKWGNKPAYSENYVFPLLKPGLNPEQELATVRQATAIINRYIKLIAAAVGIDKNITTYTARHSFSTVLKRSGAPIEFISESLGHSDLKTTQSYLDSFEDKIKKQYSSQLTAFLREAK</sequence>
<dbReference type="Gene3D" id="1.10.150.130">
    <property type="match status" value="1"/>
</dbReference>
<dbReference type="InterPro" id="IPR002104">
    <property type="entry name" value="Integrase_catalytic"/>
</dbReference>
<dbReference type="InterPro" id="IPR010998">
    <property type="entry name" value="Integrase_recombinase_N"/>
</dbReference>
<evidence type="ECO:0000256" key="4">
    <source>
        <dbReference type="ARBA" id="ARBA00023172"/>
    </source>
</evidence>
<keyword evidence="2" id="KW-0229">DNA integration</keyword>
<reference evidence="8 9" key="2">
    <citation type="submission" date="2020-08" db="EMBL/GenBank/DDBJ databases">
        <title>Adhaeribacter dokdonensis sp. nov., isolated from the rhizosphere of Elymus tsukushiensis, a plant native to the Dokdo Islands, Republic of Korea.</title>
        <authorList>
            <person name="Ghim S.Y."/>
        </authorList>
    </citation>
    <scope>NUCLEOTIDE SEQUENCE [LARGE SCALE GENOMIC DNA]</scope>
    <source>
        <strain evidence="8 9">KUDC8001</strain>
    </source>
</reference>
<dbReference type="InterPro" id="IPR050090">
    <property type="entry name" value="Tyrosine_recombinase_XerCD"/>
</dbReference>
<dbReference type="EMBL" id="CP055153">
    <property type="protein sequence ID" value="QMU30535.1"/>
    <property type="molecule type" value="Genomic_DNA"/>
</dbReference>
<proteinExistence type="inferred from homology"/>
<gene>
    <name evidence="8" type="ORF">HUW48_22030</name>
</gene>
<evidence type="ECO:0000256" key="3">
    <source>
        <dbReference type="ARBA" id="ARBA00023125"/>
    </source>
</evidence>
<dbReference type="GO" id="GO:0003677">
    <property type="term" value="F:DNA binding"/>
    <property type="evidence" value="ECO:0007669"/>
    <property type="project" value="UniProtKB-UniRule"/>
</dbReference>
<dbReference type="Pfam" id="PF17293">
    <property type="entry name" value="Arm-DNA-bind_5"/>
    <property type="match status" value="1"/>
</dbReference>
<evidence type="ECO:0000313" key="9">
    <source>
        <dbReference type="Proteomes" id="UP000514509"/>
    </source>
</evidence>
<evidence type="ECO:0000256" key="1">
    <source>
        <dbReference type="ARBA" id="ARBA00008857"/>
    </source>
</evidence>
<keyword evidence="3 5" id="KW-0238">DNA-binding</keyword>
<organism evidence="8 9">
    <name type="scientific">Adhaeribacter radiodurans</name>
    <dbReference type="NCBI Taxonomy" id="2745197"/>
    <lineage>
        <taxon>Bacteria</taxon>
        <taxon>Pseudomonadati</taxon>
        <taxon>Bacteroidota</taxon>
        <taxon>Cytophagia</taxon>
        <taxon>Cytophagales</taxon>
        <taxon>Hymenobacteraceae</taxon>
        <taxon>Adhaeribacter</taxon>
    </lineage>
</organism>
<dbReference type="PROSITE" id="PS51900">
    <property type="entry name" value="CB"/>
    <property type="match status" value="1"/>
</dbReference>
<dbReference type="Proteomes" id="UP000514509">
    <property type="component" value="Chromosome"/>
</dbReference>
<accession>A0A7L7LDC7</accession>
<dbReference type="SUPFAM" id="SSF56349">
    <property type="entry name" value="DNA breaking-rejoining enzymes"/>
    <property type="match status" value="1"/>
</dbReference>
<evidence type="ECO:0000256" key="5">
    <source>
        <dbReference type="PROSITE-ProRule" id="PRU01248"/>
    </source>
</evidence>
<dbReference type="InterPro" id="IPR025269">
    <property type="entry name" value="SAM-like_dom"/>
</dbReference>
<dbReference type="RefSeq" id="WP_182412982.1">
    <property type="nucleotide sequence ID" value="NZ_CP055153.1"/>
</dbReference>
<dbReference type="Pfam" id="PF00589">
    <property type="entry name" value="Phage_integrase"/>
    <property type="match status" value="1"/>
</dbReference>
<dbReference type="InterPro" id="IPR011010">
    <property type="entry name" value="DNA_brk_join_enz"/>
</dbReference>
<dbReference type="GO" id="GO:0015074">
    <property type="term" value="P:DNA integration"/>
    <property type="evidence" value="ECO:0007669"/>
    <property type="project" value="UniProtKB-KW"/>
</dbReference>
<evidence type="ECO:0000313" key="8">
    <source>
        <dbReference type="EMBL" id="QMU30535.1"/>
    </source>
</evidence>
<dbReference type="PANTHER" id="PTHR30349:SF64">
    <property type="entry name" value="PROPHAGE INTEGRASE INTD-RELATED"/>
    <property type="match status" value="1"/>
</dbReference>
<feature type="domain" description="Tyr recombinase" evidence="6">
    <location>
        <begin position="207"/>
        <end position="400"/>
    </location>
</feature>
<feature type="domain" description="Core-binding (CB)" evidence="7">
    <location>
        <begin position="97"/>
        <end position="183"/>
    </location>
</feature>
<dbReference type="Pfam" id="PF13102">
    <property type="entry name" value="Phage_int_SAM_5"/>
    <property type="match status" value="1"/>
</dbReference>